<dbReference type="RefSeq" id="XP_013992204.1">
    <property type="nucleotide sequence ID" value="XM_014136729.1"/>
</dbReference>
<dbReference type="RefSeq" id="XP_013992203.1">
    <property type="nucleotide sequence ID" value="XM_014136728.1"/>
</dbReference>
<dbReference type="Proteomes" id="UP001652741">
    <property type="component" value="Chromosome ssa13"/>
</dbReference>
<dbReference type="KEGG" id="sasa:106567453"/>
<dbReference type="GeneID" id="106567453"/>
<dbReference type="OrthoDB" id="10517942at2759"/>
<keyword evidence="1" id="KW-1185">Reference proteome</keyword>
<evidence type="ECO:0000313" key="3">
    <source>
        <dbReference type="RefSeq" id="XP_013992204.1"/>
    </source>
</evidence>
<reference evidence="2 3" key="1">
    <citation type="submission" date="2025-04" db="UniProtKB">
        <authorList>
            <consortium name="RefSeq"/>
        </authorList>
    </citation>
    <scope>IDENTIFICATION</scope>
    <source>
        <tissue evidence="2 3">Muscle</tissue>
    </source>
</reference>
<dbReference type="AlphaFoldDB" id="A0A1S3LMJ3"/>
<gene>
    <name evidence="2 3" type="primary">LOC106567453</name>
</gene>
<accession>A0A1S3LMJ3</accession>
<evidence type="ECO:0000313" key="2">
    <source>
        <dbReference type="RefSeq" id="XP_013992203.1"/>
    </source>
</evidence>
<protein>
    <submittedName>
        <fullName evidence="2 3">Tankyrase-2-like</fullName>
    </submittedName>
</protein>
<proteinExistence type="predicted"/>
<name>A0A1S3LMJ3_SALSA</name>
<evidence type="ECO:0000313" key="1">
    <source>
        <dbReference type="Proteomes" id="UP001652741"/>
    </source>
</evidence>
<sequence length="111" mass="12200">MTHLSVCIPINNNCDGNMSLDMVKEGDMGIHDLLEGDASLLEHGADDNSGGRRPHLPAQRSLIQVHSSLLCHFSPISPLQNMHIVALLIKFNEPLTLSTRQPRRLVISVPC</sequence>
<organism evidence="1 2">
    <name type="scientific">Salmo salar</name>
    <name type="common">Atlantic salmon</name>
    <dbReference type="NCBI Taxonomy" id="8030"/>
    <lineage>
        <taxon>Eukaryota</taxon>
        <taxon>Metazoa</taxon>
        <taxon>Chordata</taxon>
        <taxon>Craniata</taxon>
        <taxon>Vertebrata</taxon>
        <taxon>Euteleostomi</taxon>
        <taxon>Actinopterygii</taxon>
        <taxon>Neopterygii</taxon>
        <taxon>Teleostei</taxon>
        <taxon>Protacanthopterygii</taxon>
        <taxon>Salmoniformes</taxon>
        <taxon>Salmonidae</taxon>
        <taxon>Salmoninae</taxon>
        <taxon>Salmo</taxon>
    </lineage>
</organism>